<keyword evidence="3" id="KW-1185">Reference proteome</keyword>
<dbReference type="Pfam" id="PF13508">
    <property type="entry name" value="Acetyltransf_7"/>
    <property type="match status" value="1"/>
</dbReference>
<protein>
    <submittedName>
        <fullName evidence="2">N-acetyltransferase GCN5</fullName>
    </submittedName>
</protein>
<proteinExistence type="predicted"/>
<organism evidence="2 3">
    <name type="scientific">Lederbergia ruris</name>
    <dbReference type="NCBI Taxonomy" id="217495"/>
    <lineage>
        <taxon>Bacteria</taxon>
        <taxon>Bacillati</taxon>
        <taxon>Bacillota</taxon>
        <taxon>Bacilli</taxon>
        <taxon>Bacillales</taxon>
        <taxon>Bacillaceae</taxon>
        <taxon>Lederbergia</taxon>
    </lineage>
</organism>
<dbReference type="CDD" id="cd04301">
    <property type="entry name" value="NAT_SF"/>
    <property type="match status" value="1"/>
</dbReference>
<evidence type="ECO:0000313" key="3">
    <source>
        <dbReference type="Proteomes" id="UP000679950"/>
    </source>
</evidence>
<dbReference type="RefSeq" id="WP_212966520.1">
    <property type="nucleotide sequence ID" value="NZ_BORB01000021.1"/>
</dbReference>
<feature type="domain" description="N-acetyltransferase" evidence="1">
    <location>
        <begin position="6"/>
        <end position="146"/>
    </location>
</feature>
<dbReference type="Proteomes" id="UP000679950">
    <property type="component" value="Unassembled WGS sequence"/>
</dbReference>
<dbReference type="SUPFAM" id="SSF55729">
    <property type="entry name" value="Acyl-CoA N-acyltransferases (Nat)"/>
    <property type="match status" value="1"/>
</dbReference>
<dbReference type="PROSITE" id="PS51186">
    <property type="entry name" value="GNAT"/>
    <property type="match status" value="1"/>
</dbReference>
<dbReference type="InterPro" id="IPR016181">
    <property type="entry name" value="Acyl_CoA_acyltransferase"/>
</dbReference>
<name>A0ABQ4KLA3_9BACI</name>
<reference evidence="2 3" key="1">
    <citation type="submission" date="2021-03" db="EMBL/GenBank/DDBJ databases">
        <title>Antimicrobial resistance genes in bacteria isolated from Japanese honey, and their potential for conferring macrolide and lincosamide resistance in the American foulbrood pathogen Paenibacillus larvae.</title>
        <authorList>
            <person name="Okamoto M."/>
            <person name="Kumagai M."/>
            <person name="Kanamori H."/>
            <person name="Takamatsu D."/>
        </authorList>
    </citation>
    <scope>NUCLEOTIDE SEQUENCE [LARGE SCALE GENOMIC DNA]</scope>
    <source>
        <strain evidence="2 3">J8TS2</strain>
    </source>
</reference>
<gene>
    <name evidence="2" type="ORF">J8TS2_25800</name>
</gene>
<evidence type="ECO:0000313" key="2">
    <source>
        <dbReference type="EMBL" id="GIN58261.1"/>
    </source>
</evidence>
<sequence>MALKCVNIAGFPDQQLLNQILSLHETIFKDSDTFKSTAKAKPKLLFTVGFKKGEVVGYKIGYEINSDIFYSWLGGVDENHRNQGIATKLMKEQHLYIKDKGYKLVQTKTKNKWRNMLIMNIKYGFNVVGIDTDKPDDPKIILEKAL</sequence>
<accession>A0ABQ4KLA3</accession>
<dbReference type="EMBL" id="BORB01000021">
    <property type="protein sequence ID" value="GIN58261.1"/>
    <property type="molecule type" value="Genomic_DNA"/>
</dbReference>
<evidence type="ECO:0000259" key="1">
    <source>
        <dbReference type="PROSITE" id="PS51186"/>
    </source>
</evidence>
<dbReference type="InterPro" id="IPR000182">
    <property type="entry name" value="GNAT_dom"/>
</dbReference>
<comment type="caution">
    <text evidence="2">The sequence shown here is derived from an EMBL/GenBank/DDBJ whole genome shotgun (WGS) entry which is preliminary data.</text>
</comment>
<dbReference type="Gene3D" id="3.40.630.30">
    <property type="match status" value="1"/>
</dbReference>